<reference evidence="3" key="1">
    <citation type="submission" date="2016-11" db="UniProtKB">
        <authorList>
            <consortium name="WormBaseParasite"/>
        </authorList>
    </citation>
    <scope>IDENTIFICATION</scope>
</reference>
<feature type="region of interest" description="Disordered" evidence="1">
    <location>
        <begin position="110"/>
        <end position="143"/>
    </location>
</feature>
<evidence type="ECO:0000313" key="3">
    <source>
        <dbReference type="WBParaSite" id="Csp11.Scaffold630.g21248.t1"/>
    </source>
</evidence>
<protein>
    <submittedName>
        <fullName evidence="3">Uncharacterized protein</fullName>
    </submittedName>
</protein>
<dbReference type="AlphaFoldDB" id="A0A1I7V0R4"/>
<feature type="compositionally biased region" description="Low complexity" evidence="1">
    <location>
        <begin position="110"/>
        <end position="122"/>
    </location>
</feature>
<dbReference type="PANTHER" id="PTHR21679:SF5">
    <property type="entry name" value="DOMAIN OF UNKNOWN FUNCTION DB DOMAIN-CONTAINING PROTEIN"/>
    <property type="match status" value="1"/>
</dbReference>
<accession>A0A1I7V0R4</accession>
<feature type="compositionally biased region" description="Polar residues" evidence="1">
    <location>
        <begin position="62"/>
        <end position="78"/>
    </location>
</feature>
<dbReference type="Proteomes" id="UP000095282">
    <property type="component" value="Unplaced"/>
</dbReference>
<dbReference type="eggNOG" id="ENOG502TFRT">
    <property type="taxonomic scope" value="Eukaryota"/>
</dbReference>
<dbReference type="WBParaSite" id="Csp11.Scaffold630.g21248.t1">
    <property type="protein sequence ID" value="Csp11.Scaffold630.g21248.t1"/>
    <property type="gene ID" value="Csp11.Scaffold630.g21248"/>
</dbReference>
<proteinExistence type="predicted"/>
<name>A0A1I7V0R4_9PELO</name>
<evidence type="ECO:0000313" key="2">
    <source>
        <dbReference type="Proteomes" id="UP000095282"/>
    </source>
</evidence>
<feature type="compositionally biased region" description="Polar residues" evidence="1">
    <location>
        <begin position="12"/>
        <end position="28"/>
    </location>
</feature>
<feature type="region of interest" description="Disordered" evidence="1">
    <location>
        <begin position="12"/>
        <end position="78"/>
    </location>
</feature>
<sequence>MVQCGNEFIHSLFSTDGSRKPTSGSSTGAHDGNANIGGIGSVDTRGDQTTVIEKPDEPVPWGSNSGDAAPPTSTLPTVTSGFPTLIPFSPDSWSTVTQSPLAPLPMVTSRIPIPESSSSSPIPLTPRRDAHRRRTTPDPRIIRPPESLVVIGDYDEDEPPSETLSLTHPVCCVLFFHLVANRVI</sequence>
<organism evidence="2 3">
    <name type="scientific">Caenorhabditis tropicalis</name>
    <dbReference type="NCBI Taxonomy" id="1561998"/>
    <lineage>
        <taxon>Eukaryota</taxon>
        <taxon>Metazoa</taxon>
        <taxon>Ecdysozoa</taxon>
        <taxon>Nematoda</taxon>
        <taxon>Chromadorea</taxon>
        <taxon>Rhabditida</taxon>
        <taxon>Rhabditina</taxon>
        <taxon>Rhabditomorpha</taxon>
        <taxon>Rhabditoidea</taxon>
        <taxon>Rhabditidae</taxon>
        <taxon>Peloderinae</taxon>
        <taxon>Caenorhabditis</taxon>
    </lineage>
</organism>
<evidence type="ECO:0000256" key="1">
    <source>
        <dbReference type="SAM" id="MobiDB-lite"/>
    </source>
</evidence>
<keyword evidence="2" id="KW-1185">Reference proteome</keyword>
<dbReference type="PANTHER" id="PTHR21679">
    <property type="entry name" value="DOMAIN OF UNKNOWN FUNCTION DB DOMAIN-CONTAINING PROTEIN-RELATED"/>
    <property type="match status" value="1"/>
</dbReference>